<dbReference type="Pfam" id="PF07172">
    <property type="entry name" value="GRP"/>
    <property type="match status" value="1"/>
</dbReference>
<sequence>MAYSKTFLLLGLVFAVVLLVSSEVSARELAQETVQTDPVNEDKHIFHHGHGHGHGHSHGHHGKPGHGAAGENLEETDHN</sequence>
<keyword evidence="4" id="KW-1185">Reference proteome</keyword>
<dbReference type="PANTHER" id="PTHR37389">
    <property type="entry name" value="NODULIN-24"/>
    <property type="match status" value="1"/>
</dbReference>
<feature type="chain" id="PRO_5043923741" description="Phase-change related protein" evidence="2">
    <location>
        <begin position="27"/>
        <end position="79"/>
    </location>
</feature>
<evidence type="ECO:0000256" key="2">
    <source>
        <dbReference type="SAM" id="SignalP"/>
    </source>
</evidence>
<evidence type="ECO:0008006" key="5">
    <source>
        <dbReference type="Google" id="ProtNLM"/>
    </source>
</evidence>
<protein>
    <recommendedName>
        <fullName evidence="5">Phase-change related protein</fullName>
    </recommendedName>
</protein>
<proteinExistence type="predicted"/>
<keyword evidence="2" id="KW-0732">Signal</keyword>
<accession>A0AAW2CRN0</accession>
<feature type="signal peptide" evidence="2">
    <location>
        <begin position="1"/>
        <end position="26"/>
    </location>
</feature>
<feature type="region of interest" description="Disordered" evidence="1">
    <location>
        <begin position="31"/>
        <end position="79"/>
    </location>
</feature>
<comment type="caution">
    <text evidence="3">The sequence shown here is derived from an EMBL/GenBank/DDBJ whole genome shotgun (WGS) entry which is preliminary data.</text>
</comment>
<organism evidence="3 4">
    <name type="scientific">Lithocarpus litseifolius</name>
    <dbReference type="NCBI Taxonomy" id="425828"/>
    <lineage>
        <taxon>Eukaryota</taxon>
        <taxon>Viridiplantae</taxon>
        <taxon>Streptophyta</taxon>
        <taxon>Embryophyta</taxon>
        <taxon>Tracheophyta</taxon>
        <taxon>Spermatophyta</taxon>
        <taxon>Magnoliopsida</taxon>
        <taxon>eudicotyledons</taxon>
        <taxon>Gunneridae</taxon>
        <taxon>Pentapetalae</taxon>
        <taxon>rosids</taxon>
        <taxon>fabids</taxon>
        <taxon>Fagales</taxon>
        <taxon>Fagaceae</taxon>
        <taxon>Lithocarpus</taxon>
    </lineage>
</organism>
<dbReference type="Proteomes" id="UP001459277">
    <property type="component" value="Unassembled WGS sequence"/>
</dbReference>
<dbReference type="EMBL" id="JAZDWU010000005">
    <property type="protein sequence ID" value="KAL0000704.1"/>
    <property type="molecule type" value="Genomic_DNA"/>
</dbReference>
<dbReference type="PANTHER" id="PTHR37389:SF16">
    <property type="entry name" value="GLYCINE-RICH CELL WALL STRUCTURAL PROTEIN"/>
    <property type="match status" value="1"/>
</dbReference>
<feature type="compositionally biased region" description="Basic residues" evidence="1">
    <location>
        <begin position="45"/>
        <end position="64"/>
    </location>
</feature>
<name>A0AAW2CRN0_9ROSI</name>
<dbReference type="InterPro" id="IPR010800">
    <property type="entry name" value="GRP"/>
</dbReference>
<dbReference type="AlphaFoldDB" id="A0AAW2CRN0"/>
<evidence type="ECO:0000313" key="3">
    <source>
        <dbReference type="EMBL" id="KAL0000704.1"/>
    </source>
</evidence>
<reference evidence="3 4" key="1">
    <citation type="submission" date="2024-01" db="EMBL/GenBank/DDBJ databases">
        <title>A telomere-to-telomere, gap-free genome of sweet tea (Lithocarpus litseifolius).</title>
        <authorList>
            <person name="Zhou J."/>
        </authorList>
    </citation>
    <scope>NUCLEOTIDE SEQUENCE [LARGE SCALE GENOMIC DNA]</scope>
    <source>
        <strain evidence="3">Zhou-2022a</strain>
        <tissue evidence="3">Leaf</tissue>
    </source>
</reference>
<gene>
    <name evidence="3" type="ORF">SO802_014485</name>
</gene>
<evidence type="ECO:0000313" key="4">
    <source>
        <dbReference type="Proteomes" id="UP001459277"/>
    </source>
</evidence>
<evidence type="ECO:0000256" key="1">
    <source>
        <dbReference type="SAM" id="MobiDB-lite"/>
    </source>
</evidence>